<dbReference type="Pfam" id="PF12762">
    <property type="entry name" value="DDE_Tnp_IS1595"/>
    <property type="match status" value="1"/>
</dbReference>
<dbReference type="GeneID" id="111115171"/>
<evidence type="ECO:0000313" key="4">
    <source>
        <dbReference type="RefSeq" id="XP_022309523.1"/>
    </source>
</evidence>
<dbReference type="Proteomes" id="UP000694844">
    <property type="component" value="Chromosome 9"/>
</dbReference>
<dbReference type="PANTHER" id="PTHR47163">
    <property type="entry name" value="DDE_TNP_IS1595 DOMAIN-CONTAINING PROTEIN"/>
    <property type="match status" value="1"/>
</dbReference>
<dbReference type="InterPro" id="IPR053164">
    <property type="entry name" value="IS1016-like_transposase"/>
</dbReference>
<evidence type="ECO:0000313" key="3">
    <source>
        <dbReference type="Proteomes" id="UP000694844"/>
    </source>
</evidence>
<evidence type="ECO:0000256" key="1">
    <source>
        <dbReference type="SAM" id="MobiDB-lite"/>
    </source>
</evidence>
<feature type="compositionally biased region" description="Basic and acidic residues" evidence="1">
    <location>
        <begin position="360"/>
        <end position="375"/>
    </location>
</feature>
<sequence>MVERETNTLLIYPVSDRSEDTLLPIIQRHVEPGSTIYSDGWSAYCGLNDLGYHHFTVLHKYSFKKVYIQKDTREEVEIHTNRTEGAWKHAKEHFRRMSGTKISQFEGNICEIMWRAEAKSHVYERFFGYLKNIYNLNGPPAYTYPTPLFPTWSGLDSNSQLEEWEIKPANTDAEAESESDVEGRSSSQSLFSTAEQSIPPNRELSTPELEARQLHEKSSIEKATDMMEMFASSEDEEVEAEKTICPQPSLASGDEQDFSVAGPSTRPLKKSKGKLSTGIEKVIIIDDDEPSCSWVTTRRKRIAVSTSSTTTISTNSTSTTTSTKTISATALSTSSKRFTAATASKKAPAFQLSGSKIQSKGKDTKGSSKRMRTDKVCQPPGFLEKNLKSKKVKRPSNPYSKTAFVWSSPDDDFQY</sequence>
<dbReference type="OrthoDB" id="6151759at2759"/>
<name>A0A8B8C1J2_CRAVI</name>
<feature type="region of interest" description="Disordered" evidence="1">
    <location>
        <begin position="343"/>
        <end position="415"/>
    </location>
</feature>
<dbReference type="RefSeq" id="XP_022309523.1">
    <property type="nucleotide sequence ID" value="XM_022453815.1"/>
</dbReference>
<gene>
    <name evidence="4" type="primary">LOC111115171</name>
</gene>
<protein>
    <submittedName>
        <fullName evidence="4">Uncharacterized protein DDB_G0271670-like</fullName>
    </submittedName>
</protein>
<feature type="compositionally biased region" description="Polar residues" evidence="1">
    <location>
        <begin position="184"/>
        <end position="199"/>
    </location>
</feature>
<reference evidence="4" key="1">
    <citation type="submission" date="2025-08" db="UniProtKB">
        <authorList>
            <consortium name="RefSeq"/>
        </authorList>
    </citation>
    <scope>IDENTIFICATION</scope>
    <source>
        <tissue evidence="4">Whole sample</tissue>
    </source>
</reference>
<evidence type="ECO:0000259" key="2">
    <source>
        <dbReference type="SMART" id="SM01126"/>
    </source>
</evidence>
<dbReference type="PANTHER" id="PTHR47163:SF2">
    <property type="entry name" value="SI:DKEY-17M8.2"/>
    <property type="match status" value="1"/>
</dbReference>
<feature type="compositionally biased region" description="Low complexity" evidence="1">
    <location>
        <begin position="305"/>
        <end position="323"/>
    </location>
</feature>
<feature type="region of interest" description="Disordered" evidence="1">
    <location>
        <begin position="169"/>
        <end position="214"/>
    </location>
</feature>
<dbReference type="AlphaFoldDB" id="A0A8B8C1J2"/>
<proteinExistence type="predicted"/>
<keyword evidence="3" id="KW-1185">Reference proteome</keyword>
<feature type="region of interest" description="Disordered" evidence="1">
    <location>
        <begin position="303"/>
        <end position="323"/>
    </location>
</feature>
<feature type="domain" description="ISXO2-like transposase" evidence="2">
    <location>
        <begin position="1"/>
        <end position="117"/>
    </location>
</feature>
<dbReference type="KEGG" id="cvn:111115171"/>
<dbReference type="InterPro" id="IPR024445">
    <property type="entry name" value="Tnp_ISXO2-like"/>
</dbReference>
<dbReference type="SMART" id="SM01126">
    <property type="entry name" value="DDE_Tnp_IS1595"/>
    <property type="match status" value="1"/>
</dbReference>
<organism evidence="3 4">
    <name type="scientific">Crassostrea virginica</name>
    <name type="common">Eastern oyster</name>
    <dbReference type="NCBI Taxonomy" id="6565"/>
    <lineage>
        <taxon>Eukaryota</taxon>
        <taxon>Metazoa</taxon>
        <taxon>Spiralia</taxon>
        <taxon>Lophotrochozoa</taxon>
        <taxon>Mollusca</taxon>
        <taxon>Bivalvia</taxon>
        <taxon>Autobranchia</taxon>
        <taxon>Pteriomorphia</taxon>
        <taxon>Ostreida</taxon>
        <taxon>Ostreoidea</taxon>
        <taxon>Ostreidae</taxon>
        <taxon>Crassostrea</taxon>
    </lineage>
</organism>
<accession>A0A8B8C1J2</accession>
<feature type="region of interest" description="Disordered" evidence="1">
    <location>
        <begin position="247"/>
        <end position="273"/>
    </location>
</feature>